<gene>
    <name evidence="1" type="ORF">NCTC9381_05982</name>
</gene>
<organism evidence="1 2">
    <name type="scientific">Enterobacter agglomerans</name>
    <name type="common">Erwinia herbicola</name>
    <name type="synonym">Pantoea agglomerans</name>
    <dbReference type="NCBI Taxonomy" id="549"/>
    <lineage>
        <taxon>Bacteria</taxon>
        <taxon>Pseudomonadati</taxon>
        <taxon>Pseudomonadota</taxon>
        <taxon>Gammaproteobacteria</taxon>
        <taxon>Enterobacterales</taxon>
        <taxon>Erwiniaceae</taxon>
        <taxon>Pantoea</taxon>
        <taxon>Pantoea agglomerans group</taxon>
    </lineage>
</organism>
<keyword evidence="2" id="KW-1185">Reference proteome</keyword>
<evidence type="ECO:0000313" key="1">
    <source>
        <dbReference type="EMBL" id="SUE07212.1"/>
    </source>
</evidence>
<dbReference type="Gene3D" id="3.40.190.10">
    <property type="entry name" value="Periplasmic binding protein-like II"/>
    <property type="match status" value="1"/>
</dbReference>
<dbReference type="AlphaFoldDB" id="A0A379LSY1"/>
<reference evidence="1 2" key="1">
    <citation type="submission" date="2018-06" db="EMBL/GenBank/DDBJ databases">
        <authorList>
            <consortium name="Pathogen Informatics"/>
            <person name="Doyle S."/>
        </authorList>
    </citation>
    <scope>NUCLEOTIDE SEQUENCE [LARGE SCALE GENOMIC DNA]</scope>
    <source>
        <strain evidence="1 2">NCTC9381</strain>
    </source>
</reference>
<dbReference type="Proteomes" id="UP000254640">
    <property type="component" value="Unassembled WGS sequence"/>
</dbReference>
<name>A0A379LSY1_ENTAG</name>
<dbReference type="EMBL" id="UGSO01000003">
    <property type="protein sequence ID" value="SUE07212.1"/>
    <property type="molecule type" value="Genomic_DNA"/>
</dbReference>
<accession>A0A379LSY1</accession>
<protein>
    <submittedName>
        <fullName evidence="1">Uncharacterized protein</fullName>
    </submittedName>
</protein>
<sequence length="59" mass="6337">MIFPRDVSPSLYELIVTACLRAGFSRHTFQQAPQITTSLGMVAAGLRDCAGAGVDALRR</sequence>
<evidence type="ECO:0000313" key="2">
    <source>
        <dbReference type="Proteomes" id="UP000254640"/>
    </source>
</evidence>
<proteinExistence type="predicted"/>